<dbReference type="Proteomes" id="UP000650081">
    <property type="component" value="Unassembled WGS sequence"/>
</dbReference>
<dbReference type="AlphaFoldDB" id="A0A923PMD5"/>
<dbReference type="GO" id="GO:0006298">
    <property type="term" value="P:mismatch repair"/>
    <property type="evidence" value="ECO:0007669"/>
    <property type="project" value="InterPro"/>
</dbReference>
<keyword evidence="4" id="KW-1133">Transmembrane helix</keyword>
<evidence type="ECO:0000259" key="5">
    <source>
        <dbReference type="SMART" id="SM00534"/>
    </source>
</evidence>
<dbReference type="GO" id="GO:0030983">
    <property type="term" value="F:mismatched DNA binding"/>
    <property type="evidence" value="ECO:0007669"/>
    <property type="project" value="InterPro"/>
</dbReference>
<proteinExistence type="predicted"/>
<dbReference type="Pfam" id="PF00488">
    <property type="entry name" value="MutS_V"/>
    <property type="match status" value="1"/>
</dbReference>
<keyword evidence="7" id="KW-1185">Reference proteome</keyword>
<dbReference type="InterPro" id="IPR036187">
    <property type="entry name" value="DNA_mismatch_repair_MutS_sf"/>
</dbReference>
<dbReference type="InterPro" id="IPR000432">
    <property type="entry name" value="DNA_mismatch_repair_MutS_C"/>
</dbReference>
<dbReference type="EMBL" id="JACSIT010000080">
    <property type="protein sequence ID" value="MBC6993843.1"/>
    <property type="molecule type" value="Genomic_DNA"/>
</dbReference>
<reference evidence="6" key="1">
    <citation type="submission" date="2020-08" db="EMBL/GenBank/DDBJ databases">
        <title>Lewinella bacteria from marine environments.</title>
        <authorList>
            <person name="Zhong Y."/>
        </authorList>
    </citation>
    <scope>NUCLEOTIDE SEQUENCE</scope>
    <source>
        <strain evidence="6">KCTC 42187</strain>
    </source>
</reference>
<keyword evidence="2" id="KW-0067">ATP-binding</keyword>
<evidence type="ECO:0000256" key="2">
    <source>
        <dbReference type="ARBA" id="ARBA00022840"/>
    </source>
</evidence>
<dbReference type="GO" id="GO:0140664">
    <property type="term" value="F:ATP-dependent DNA damage sensor activity"/>
    <property type="evidence" value="ECO:0007669"/>
    <property type="project" value="InterPro"/>
</dbReference>
<gene>
    <name evidence="6" type="ORF">H9S92_06710</name>
</gene>
<dbReference type="GO" id="GO:0005829">
    <property type="term" value="C:cytosol"/>
    <property type="evidence" value="ECO:0007669"/>
    <property type="project" value="TreeGrafter"/>
</dbReference>
<accession>A0A923PMD5</accession>
<evidence type="ECO:0000313" key="7">
    <source>
        <dbReference type="Proteomes" id="UP000650081"/>
    </source>
</evidence>
<keyword evidence="4" id="KW-0472">Membrane</keyword>
<dbReference type="PANTHER" id="PTHR11361">
    <property type="entry name" value="DNA MISMATCH REPAIR PROTEIN MUTS FAMILY MEMBER"/>
    <property type="match status" value="1"/>
</dbReference>
<evidence type="ECO:0000256" key="4">
    <source>
        <dbReference type="SAM" id="Phobius"/>
    </source>
</evidence>
<keyword evidence="4" id="KW-0812">Transmembrane</keyword>
<dbReference type="Gene3D" id="3.40.50.300">
    <property type="entry name" value="P-loop containing nucleotide triphosphate hydrolases"/>
    <property type="match status" value="1"/>
</dbReference>
<keyword evidence="3" id="KW-0238">DNA-binding</keyword>
<dbReference type="SUPFAM" id="SSF48334">
    <property type="entry name" value="DNA repair protein MutS, domain III"/>
    <property type="match status" value="1"/>
</dbReference>
<dbReference type="Gene3D" id="1.10.1420.10">
    <property type="match status" value="1"/>
</dbReference>
<dbReference type="InterPro" id="IPR027417">
    <property type="entry name" value="P-loop_NTPase"/>
</dbReference>
<sequence length="590" mass="65582">MTAPKPFYTALLASQTAEAAELRRRYERLALVRLFVFLIWVVGLILAFSAGGWWGLLALGLTLPPLVWGVRQHRRIGQRAAAAEVRSQLAAGELRALDHDFGHFDGGQDLLDPAHPYALDLDIFGPHSLFQFLNRTVTAPGRELLAKQLLQPSSEMERARTQVQGQSLGAMPEWCLDFRTLGHGLHDEIGHFQRLAAWLQRPAVVTGRWERTLLLLSPVLSVLGVVTGLLFVPWFVAALAFVPAALLLRKYAEIIPREHAYTAAMGKLLLGYAALLEHASTGPGGADLRAAVPALRRLSYLSSQLDVRYNPFVLLLEISGLWSLQWLRKLDAWREAHRTALPGWLEALAETDAYVSWATLRFNQPEWTEPAFTTEPILHATGLGHPLLHPARRVTNDVEMRTDGHIQLVTGSNMAGKSTWLRTVGINLVLAQAGSPVCALHLRTRPLQVWTSMRTHDDLSAATSSFYAELKRLKVIIEAVSAPDNAVFFLLDEILKGTNSRDRHTGSRALIRQLIRDKGAGIIATHDLELADLEKEPGSHVENYAMEVKTQGDELIFDYRLHRGVSQSFNATTLMARMGIAIPPDEIRHN</sequence>
<evidence type="ECO:0000256" key="3">
    <source>
        <dbReference type="ARBA" id="ARBA00023125"/>
    </source>
</evidence>
<evidence type="ECO:0000313" key="6">
    <source>
        <dbReference type="EMBL" id="MBC6993843.1"/>
    </source>
</evidence>
<organism evidence="6 7">
    <name type="scientific">Neolewinella lacunae</name>
    <dbReference type="NCBI Taxonomy" id="1517758"/>
    <lineage>
        <taxon>Bacteria</taxon>
        <taxon>Pseudomonadati</taxon>
        <taxon>Bacteroidota</taxon>
        <taxon>Saprospiria</taxon>
        <taxon>Saprospirales</taxon>
        <taxon>Lewinellaceae</taxon>
        <taxon>Neolewinella</taxon>
    </lineage>
</organism>
<dbReference type="RefSeq" id="WP_187465940.1">
    <property type="nucleotide sequence ID" value="NZ_JACSIT010000080.1"/>
</dbReference>
<dbReference type="SUPFAM" id="SSF52540">
    <property type="entry name" value="P-loop containing nucleoside triphosphate hydrolases"/>
    <property type="match status" value="1"/>
</dbReference>
<evidence type="ECO:0000256" key="1">
    <source>
        <dbReference type="ARBA" id="ARBA00022741"/>
    </source>
</evidence>
<protein>
    <recommendedName>
        <fullName evidence="5">DNA mismatch repair proteins mutS family domain-containing protein</fullName>
    </recommendedName>
</protein>
<feature type="transmembrane region" description="Helical" evidence="4">
    <location>
        <begin position="35"/>
        <end position="68"/>
    </location>
</feature>
<comment type="caution">
    <text evidence="6">The sequence shown here is derived from an EMBL/GenBank/DDBJ whole genome shotgun (WGS) entry which is preliminary data.</text>
</comment>
<feature type="domain" description="DNA mismatch repair proteins mutS family" evidence="5">
    <location>
        <begin position="404"/>
        <end position="589"/>
    </location>
</feature>
<dbReference type="SMART" id="SM00534">
    <property type="entry name" value="MUTSac"/>
    <property type="match status" value="1"/>
</dbReference>
<dbReference type="InterPro" id="IPR045076">
    <property type="entry name" value="MutS"/>
</dbReference>
<feature type="transmembrane region" description="Helical" evidence="4">
    <location>
        <begin position="213"/>
        <end position="242"/>
    </location>
</feature>
<dbReference type="PANTHER" id="PTHR11361:SF99">
    <property type="entry name" value="DNA MISMATCH REPAIR PROTEIN"/>
    <property type="match status" value="1"/>
</dbReference>
<dbReference type="GO" id="GO:0005524">
    <property type="term" value="F:ATP binding"/>
    <property type="evidence" value="ECO:0007669"/>
    <property type="project" value="UniProtKB-KW"/>
</dbReference>
<name>A0A923PMD5_9BACT</name>
<keyword evidence="1" id="KW-0547">Nucleotide-binding</keyword>